<evidence type="ECO:0000256" key="3">
    <source>
        <dbReference type="ARBA" id="ARBA00023002"/>
    </source>
</evidence>
<dbReference type="OrthoDB" id="416253at2759"/>
<evidence type="ECO:0000256" key="7">
    <source>
        <dbReference type="SAM" id="Phobius"/>
    </source>
</evidence>
<evidence type="ECO:0000313" key="10">
    <source>
        <dbReference type="Proteomes" id="UP000027073"/>
    </source>
</evidence>
<dbReference type="Proteomes" id="UP000027073">
    <property type="component" value="Unassembled WGS sequence"/>
</dbReference>
<dbReference type="CDD" id="cd19120">
    <property type="entry name" value="AKR_AKR3C2-3"/>
    <property type="match status" value="1"/>
</dbReference>
<keyword evidence="2" id="KW-0521">NADP</keyword>
<dbReference type="InterPro" id="IPR023210">
    <property type="entry name" value="NADP_OxRdtase_dom"/>
</dbReference>
<dbReference type="InParanoid" id="A0A067NNM6"/>
<evidence type="ECO:0000256" key="6">
    <source>
        <dbReference type="PIRSR" id="PIRSR000097-3"/>
    </source>
</evidence>
<keyword evidence="7" id="KW-0812">Transmembrane</keyword>
<dbReference type="InterPro" id="IPR044494">
    <property type="entry name" value="AKR3C2/3"/>
</dbReference>
<feature type="domain" description="NADP-dependent oxidoreductase" evidence="8">
    <location>
        <begin position="16"/>
        <end position="190"/>
    </location>
</feature>
<dbReference type="InterPro" id="IPR020471">
    <property type="entry name" value="AKR"/>
</dbReference>
<dbReference type="STRING" id="1137138.A0A067NNM6"/>
<comment type="similarity">
    <text evidence="1">Belongs to the aldo/keto reductase family.</text>
</comment>
<name>A0A067NNM6_PLEO1</name>
<gene>
    <name evidence="9" type="ORF">PLEOSDRAFT_32326</name>
</gene>
<dbReference type="PANTHER" id="PTHR43827:SF3">
    <property type="entry name" value="NADP-DEPENDENT OXIDOREDUCTASE DOMAIN-CONTAINING PROTEIN"/>
    <property type="match status" value="1"/>
</dbReference>
<dbReference type="PIRSF" id="PIRSF000097">
    <property type="entry name" value="AKR"/>
    <property type="match status" value="1"/>
</dbReference>
<evidence type="ECO:0000256" key="4">
    <source>
        <dbReference type="PIRSR" id="PIRSR000097-1"/>
    </source>
</evidence>
<dbReference type="Gene3D" id="3.20.20.100">
    <property type="entry name" value="NADP-dependent oxidoreductase domain"/>
    <property type="match status" value="1"/>
</dbReference>
<evidence type="ECO:0000313" key="9">
    <source>
        <dbReference type="EMBL" id="KDQ25707.1"/>
    </source>
</evidence>
<proteinExistence type="inferred from homology"/>
<feature type="domain" description="NADP-dependent oxidoreductase" evidence="8">
    <location>
        <begin position="206"/>
        <end position="263"/>
    </location>
</feature>
<accession>A0A067NNM6</accession>
<dbReference type="HOGENOM" id="CLU_023205_0_3_1"/>
<feature type="transmembrane region" description="Helical" evidence="7">
    <location>
        <begin position="275"/>
        <end position="294"/>
    </location>
</feature>
<keyword evidence="7" id="KW-1133">Transmembrane helix</keyword>
<dbReference type="GO" id="GO:0016652">
    <property type="term" value="F:oxidoreductase activity, acting on NAD(P)H as acceptor"/>
    <property type="evidence" value="ECO:0007669"/>
    <property type="project" value="InterPro"/>
</dbReference>
<dbReference type="EMBL" id="KL198010">
    <property type="protein sequence ID" value="KDQ25707.1"/>
    <property type="molecule type" value="Genomic_DNA"/>
</dbReference>
<dbReference type="Pfam" id="PF00248">
    <property type="entry name" value="Aldo_ket_red"/>
    <property type="match status" value="2"/>
</dbReference>
<feature type="active site" description="Proton donor" evidence="4">
    <location>
        <position position="51"/>
    </location>
</feature>
<dbReference type="PROSITE" id="PS00062">
    <property type="entry name" value="ALDOKETO_REDUCTASE_2"/>
    <property type="match status" value="1"/>
</dbReference>
<protein>
    <recommendedName>
        <fullName evidence="8">NADP-dependent oxidoreductase domain-containing protein</fullName>
    </recommendedName>
</protein>
<dbReference type="VEuPathDB" id="FungiDB:PLEOSDRAFT_32326"/>
<evidence type="ECO:0000256" key="5">
    <source>
        <dbReference type="PIRSR" id="PIRSR000097-2"/>
    </source>
</evidence>
<evidence type="ECO:0000256" key="2">
    <source>
        <dbReference type="ARBA" id="ARBA00022857"/>
    </source>
</evidence>
<keyword evidence="3" id="KW-0560">Oxidoreductase</keyword>
<evidence type="ECO:0000256" key="1">
    <source>
        <dbReference type="ARBA" id="ARBA00007905"/>
    </source>
</evidence>
<dbReference type="PRINTS" id="PR00069">
    <property type="entry name" value="ALDKETRDTASE"/>
</dbReference>
<dbReference type="PANTHER" id="PTHR43827">
    <property type="entry name" value="2,5-DIKETO-D-GLUCONIC ACID REDUCTASE"/>
    <property type="match status" value="1"/>
</dbReference>
<reference evidence="10" key="1">
    <citation type="journal article" date="2014" name="Proc. Natl. Acad. Sci. U.S.A.">
        <title>Extensive sampling of basidiomycete genomes demonstrates inadequacy of the white-rot/brown-rot paradigm for wood decay fungi.</title>
        <authorList>
            <person name="Riley R."/>
            <person name="Salamov A.A."/>
            <person name="Brown D.W."/>
            <person name="Nagy L.G."/>
            <person name="Floudas D."/>
            <person name="Held B.W."/>
            <person name="Levasseur A."/>
            <person name="Lombard V."/>
            <person name="Morin E."/>
            <person name="Otillar R."/>
            <person name="Lindquist E.A."/>
            <person name="Sun H."/>
            <person name="LaButti K.M."/>
            <person name="Schmutz J."/>
            <person name="Jabbour D."/>
            <person name="Luo H."/>
            <person name="Baker S.E."/>
            <person name="Pisabarro A.G."/>
            <person name="Walton J.D."/>
            <person name="Blanchette R.A."/>
            <person name="Henrissat B."/>
            <person name="Martin F."/>
            <person name="Cullen D."/>
            <person name="Hibbett D.S."/>
            <person name="Grigoriev I.V."/>
        </authorList>
    </citation>
    <scope>NUCLEOTIDE SEQUENCE [LARGE SCALE GENOMIC DNA]</scope>
    <source>
        <strain evidence="10">PC15</strain>
    </source>
</reference>
<feature type="site" description="Lowers pKa of active site Tyr" evidence="6">
    <location>
        <position position="76"/>
    </location>
</feature>
<evidence type="ECO:0000259" key="8">
    <source>
        <dbReference type="Pfam" id="PF00248"/>
    </source>
</evidence>
<organism evidence="9 10">
    <name type="scientific">Pleurotus ostreatus (strain PC15)</name>
    <name type="common">Oyster mushroom</name>
    <dbReference type="NCBI Taxonomy" id="1137138"/>
    <lineage>
        <taxon>Eukaryota</taxon>
        <taxon>Fungi</taxon>
        <taxon>Dikarya</taxon>
        <taxon>Basidiomycota</taxon>
        <taxon>Agaricomycotina</taxon>
        <taxon>Agaricomycetes</taxon>
        <taxon>Agaricomycetidae</taxon>
        <taxon>Agaricales</taxon>
        <taxon>Pleurotineae</taxon>
        <taxon>Pleurotaceae</taxon>
        <taxon>Pleurotus</taxon>
    </lineage>
</organism>
<dbReference type="AlphaFoldDB" id="A0A067NNM6"/>
<sequence length="297" mass="32881">MSFGTIKLNDGNELPAIAFGTGSVWKDKEVTEFLEQAIESGYSHIDTAAVYHTEKDVGNAIKESGLDRQSLYITSKYDGGDIPSAIRDSLDNLGLKQLDLYLIHTPFFVPNQDFESAWREFEKIKEDGLARSIGVSNFTVENLQKIVKTAKILPAVNQIQFHPYNLPQYKETLEYCAKHGIVIEAYSSLAPITRFPGGPVDVPVAKAAQRLGATPTQVLLAWVRAKGAVIVTTSSKKEHLEEYLAVADLGPLTEDEVAAIDKAGAQGPPRPTRLWAVWPFVSLAISVHIMYRYFWSL</sequence>
<keyword evidence="7" id="KW-0472">Membrane</keyword>
<dbReference type="FunFam" id="3.20.20.100:FF:000002">
    <property type="entry name" value="2,5-diketo-D-gluconic acid reductase A"/>
    <property type="match status" value="1"/>
</dbReference>
<dbReference type="InterPro" id="IPR018170">
    <property type="entry name" value="Aldo/ket_reductase_CS"/>
</dbReference>
<dbReference type="SUPFAM" id="SSF51430">
    <property type="entry name" value="NAD(P)-linked oxidoreductase"/>
    <property type="match status" value="1"/>
</dbReference>
<feature type="binding site" evidence="5">
    <location>
        <position position="104"/>
    </location>
    <ligand>
        <name>substrate</name>
    </ligand>
</feature>
<dbReference type="GO" id="GO:0016616">
    <property type="term" value="F:oxidoreductase activity, acting on the CH-OH group of donors, NAD or NADP as acceptor"/>
    <property type="evidence" value="ECO:0007669"/>
    <property type="project" value="UniProtKB-ARBA"/>
</dbReference>
<dbReference type="InterPro" id="IPR036812">
    <property type="entry name" value="NAD(P)_OxRdtase_dom_sf"/>
</dbReference>